<name>A0A146KY99_LYGHE</name>
<organism evidence="1">
    <name type="scientific">Lygus hesperus</name>
    <name type="common">Western plant bug</name>
    <dbReference type="NCBI Taxonomy" id="30085"/>
    <lineage>
        <taxon>Eukaryota</taxon>
        <taxon>Metazoa</taxon>
        <taxon>Ecdysozoa</taxon>
        <taxon>Arthropoda</taxon>
        <taxon>Hexapoda</taxon>
        <taxon>Insecta</taxon>
        <taxon>Pterygota</taxon>
        <taxon>Neoptera</taxon>
        <taxon>Paraneoptera</taxon>
        <taxon>Hemiptera</taxon>
        <taxon>Heteroptera</taxon>
        <taxon>Panheteroptera</taxon>
        <taxon>Cimicomorpha</taxon>
        <taxon>Miridae</taxon>
        <taxon>Mirini</taxon>
        <taxon>Lygus</taxon>
    </lineage>
</organism>
<proteinExistence type="predicted"/>
<evidence type="ECO:0000313" key="1">
    <source>
        <dbReference type="EMBL" id="JAQ01391.1"/>
    </source>
</evidence>
<dbReference type="EMBL" id="GDHC01017238">
    <property type="protein sequence ID" value="JAQ01391.1"/>
    <property type="molecule type" value="Transcribed_RNA"/>
</dbReference>
<accession>A0A146KY99</accession>
<dbReference type="AlphaFoldDB" id="A0A146KY99"/>
<feature type="non-terminal residue" evidence="1">
    <location>
        <position position="1"/>
    </location>
</feature>
<reference evidence="1" key="1">
    <citation type="journal article" date="2016" name="Gigascience">
        <title>De novo construction of an expanded transcriptome assembly for the western tarnished plant bug, Lygus hesperus.</title>
        <authorList>
            <person name="Tassone E.E."/>
            <person name="Geib S.M."/>
            <person name="Hall B."/>
            <person name="Fabrick J.A."/>
            <person name="Brent C.S."/>
            <person name="Hull J.J."/>
        </authorList>
    </citation>
    <scope>NUCLEOTIDE SEQUENCE</scope>
</reference>
<sequence length="208" mass="21819">LHYAQGAPHHHIYKTVYVGADGDGISHAQGGAEAGLSFSASVGGGVGGHAAVEKHGVVQPQPELKAEKTVIERTVIPQYAEKTIKVPSYVEKTIRVPTYVDKTIKVPIEPRIVEKQISHEQIPVGNVKVAKALTTPESPYLESRGGYGGVGTSVVVGSEYGHRHGGGFFDGIFNIPIQTLGAVNGFLNQLSGGGAGAHVRVSKGYGVY</sequence>
<gene>
    <name evidence="1" type="ORF">g.22514</name>
</gene>
<protein>
    <submittedName>
        <fullName evidence="1">Uncharacterized protein</fullName>
    </submittedName>
</protein>